<evidence type="ECO:0000256" key="7">
    <source>
        <dbReference type="SAM" id="Phobius"/>
    </source>
</evidence>
<dbReference type="OrthoDB" id="203097at2759"/>
<evidence type="ECO:0000256" key="4">
    <source>
        <dbReference type="ARBA" id="ARBA00022692"/>
    </source>
</evidence>
<keyword evidence="5 7" id="KW-1133">Transmembrane helix</keyword>
<feature type="transmembrane region" description="Helical" evidence="7">
    <location>
        <begin position="102"/>
        <end position="119"/>
    </location>
</feature>
<dbReference type="Pfam" id="PF01758">
    <property type="entry name" value="SBF"/>
    <property type="match status" value="1"/>
</dbReference>
<gene>
    <name evidence="9" type="primary">LOC111308165</name>
</gene>
<evidence type="ECO:0000256" key="5">
    <source>
        <dbReference type="ARBA" id="ARBA00022989"/>
    </source>
</evidence>
<feature type="transmembrane region" description="Helical" evidence="7">
    <location>
        <begin position="308"/>
        <end position="333"/>
    </location>
</feature>
<dbReference type="PANTHER" id="PTHR10361:SF66">
    <property type="entry name" value="OS12G0170300 PROTEIN"/>
    <property type="match status" value="1"/>
</dbReference>
<dbReference type="InterPro" id="IPR004710">
    <property type="entry name" value="Bilac:Na_transpt"/>
</dbReference>
<organism evidence="8 9">
    <name type="scientific">Durio zibethinus</name>
    <name type="common">Durian</name>
    <dbReference type="NCBI Taxonomy" id="66656"/>
    <lineage>
        <taxon>Eukaryota</taxon>
        <taxon>Viridiplantae</taxon>
        <taxon>Streptophyta</taxon>
        <taxon>Embryophyta</taxon>
        <taxon>Tracheophyta</taxon>
        <taxon>Spermatophyta</taxon>
        <taxon>Magnoliopsida</taxon>
        <taxon>eudicotyledons</taxon>
        <taxon>Gunneridae</taxon>
        <taxon>Pentapetalae</taxon>
        <taxon>rosids</taxon>
        <taxon>malvids</taxon>
        <taxon>Malvales</taxon>
        <taxon>Malvaceae</taxon>
        <taxon>Helicteroideae</taxon>
        <taxon>Durio</taxon>
    </lineage>
</organism>
<name>A0A6P6ABN2_DURZI</name>
<feature type="transmembrane region" description="Helical" evidence="7">
    <location>
        <begin position="190"/>
        <end position="215"/>
    </location>
</feature>
<dbReference type="Proteomes" id="UP000515121">
    <property type="component" value="Unplaced"/>
</dbReference>
<dbReference type="PANTHER" id="PTHR10361">
    <property type="entry name" value="SODIUM-BILE ACID COTRANSPORTER"/>
    <property type="match status" value="1"/>
</dbReference>
<feature type="transmembrane region" description="Helical" evidence="7">
    <location>
        <begin position="131"/>
        <end position="151"/>
    </location>
</feature>
<comment type="subcellular location">
    <subcellularLocation>
        <location evidence="2">Membrane</location>
        <topology evidence="2">Multi-pass membrane protein</topology>
    </subcellularLocation>
    <subcellularLocation>
        <location evidence="1">Plastid</location>
        <location evidence="1">Chloroplast envelope</location>
    </subcellularLocation>
</comment>
<feature type="transmembrane region" description="Helical" evidence="7">
    <location>
        <begin position="222"/>
        <end position="243"/>
    </location>
</feature>
<evidence type="ECO:0000313" key="8">
    <source>
        <dbReference type="Proteomes" id="UP000515121"/>
    </source>
</evidence>
<sequence>MSLALGLSPFLSPPQSHLKFTFKPQPSRSTISSPSKLCYLPIVKSVRENSEQFPVAPLKPRWENMLSTAASFYPLYVTVGGAVACLKPSAFAWFVKRGPASYSLSLGLIMLAMGLTLELKDLLNLFIQRPLSILFGCVAQYTIMPTFGMVISKTLGLSPSLSVGLILLACCPGGAASNVVTFIARGDVPLSTVLTVCTTLGAVILTPLLTMILAGTYVPVDAFGLSISTLQVVVAPVLLGSYIQSSFPFVVKIVTPFAPLFAVLASSLLACSVFSENVVRLKSSMVNASLASDASLIDRLHSIFSGELGVVILSVLLLHFVGFFVGYLSAAIFRFREPERRAISIEVGMQNSSLGVVLATSHFTSSMVALPAAMSAVIMNIMGSSLGFFWRHFKSTDAITSDQDLGDEK</sequence>
<feature type="transmembrane region" description="Helical" evidence="7">
    <location>
        <begin position="368"/>
        <end position="390"/>
    </location>
</feature>
<evidence type="ECO:0000313" key="9">
    <source>
        <dbReference type="RefSeq" id="XP_022762213.1"/>
    </source>
</evidence>
<evidence type="ECO:0000256" key="3">
    <source>
        <dbReference type="ARBA" id="ARBA00006528"/>
    </source>
</evidence>
<dbReference type="GeneID" id="111308165"/>
<accession>A0A6P6ABN2</accession>
<evidence type="ECO:0000256" key="1">
    <source>
        <dbReference type="ARBA" id="ARBA00004119"/>
    </source>
</evidence>
<dbReference type="AlphaFoldDB" id="A0A6P6ABN2"/>
<proteinExistence type="inferred from homology"/>
<keyword evidence="6 7" id="KW-0472">Membrane</keyword>
<protein>
    <submittedName>
        <fullName evidence="9">Probable sodium/metabolite cotransporter BASS2, chloroplastic</fullName>
    </submittedName>
</protein>
<evidence type="ECO:0000256" key="2">
    <source>
        <dbReference type="ARBA" id="ARBA00004141"/>
    </source>
</evidence>
<feature type="transmembrane region" description="Helical" evidence="7">
    <location>
        <begin position="249"/>
        <end position="275"/>
    </location>
</feature>
<reference evidence="9" key="1">
    <citation type="submission" date="2025-08" db="UniProtKB">
        <authorList>
            <consortium name="RefSeq"/>
        </authorList>
    </citation>
    <scope>IDENTIFICATION</scope>
    <source>
        <tissue evidence="9">Fruit stalk</tissue>
    </source>
</reference>
<comment type="similarity">
    <text evidence="3">Belongs to the bile acid:sodium symporter (BASS) (TC 2.A.28) family.</text>
</comment>
<evidence type="ECO:0000256" key="6">
    <source>
        <dbReference type="ARBA" id="ARBA00023136"/>
    </source>
</evidence>
<dbReference type="InterPro" id="IPR038770">
    <property type="entry name" value="Na+/solute_symporter_sf"/>
</dbReference>
<keyword evidence="4 7" id="KW-0812">Transmembrane</keyword>
<feature type="transmembrane region" description="Helical" evidence="7">
    <location>
        <begin position="73"/>
        <end position="95"/>
    </location>
</feature>
<dbReference type="InterPro" id="IPR002657">
    <property type="entry name" value="BilAc:Na_symport/Acr3"/>
</dbReference>
<dbReference type="RefSeq" id="XP_022762213.1">
    <property type="nucleotide sequence ID" value="XM_022906478.1"/>
</dbReference>
<dbReference type="Gene3D" id="1.20.1530.20">
    <property type="match status" value="1"/>
</dbReference>
<feature type="transmembrane region" description="Helical" evidence="7">
    <location>
        <begin position="163"/>
        <end position="184"/>
    </location>
</feature>
<dbReference type="GO" id="GO:0009941">
    <property type="term" value="C:chloroplast envelope"/>
    <property type="evidence" value="ECO:0007669"/>
    <property type="project" value="UniProtKB-SubCell"/>
</dbReference>
<keyword evidence="8" id="KW-1185">Reference proteome</keyword>
<dbReference type="KEGG" id="dzi:111308165"/>
<dbReference type="GO" id="GO:0016020">
    <property type="term" value="C:membrane"/>
    <property type="evidence" value="ECO:0007669"/>
    <property type="project" value="UniProtKB-SubCell"/>
</dbReference>